<organism evidence="2 3">
    <name type="scientific">Chitinophaga parva</name>
    <dbReference type="NCBI Taxonomy" id="2169414"/>
    <lineage>
        <taxon>Bacteria</taxon>
        <taxon>Pseudomonadati</taxon>
        <taxon>Bacteroidota</taxon>
        <taxon>Chitinophagia</taxon>
        <taxon>Chitinophagales</taxon>
        <taxon>Chitinophagaceae</taxon>
        <taxon>Chitinophaga</taxon>
    </lineage>
</organism>
<comment type="caution">
    <text evidence="2">The sequence shown here is derived from an EMBL/GenBank/DDBJ whole genome shotgun (WGS) entry which is preliminary data.</text>
</comment>
<feature type="signal peptide" evidence="1">
    <location>
        <begin position="1"/>
        <end position="22"/>
    </location>
</feature>
<reference evidence="2 3" key="1">
    <citation type="submission" date="2018-04" db="EMBL/GenBank/DDBJ databases">
        <title>Chitinophaga fuyangensis sp. nov., isolated from soil in a chemical factory.</title>
        <authorList>
            <person name="Chen K."/>
        </authorList>
    </citation>
    <scope>NUCLEOTIDE SEQUENCE [LARGE SCALE GENOMIC DNA]</scope>
    <source>
        <strain evidence="2 3">LY-1</strain>
    </source>
</reference>
<name>A0A2T7BEM7_9BACT</name>
<dbReference type="RefSeq" id="WP_108686571.1">
    <property type="nucleotide sequence ID" value="NZ_QCYK01000002.1"/>
</dbReference>
<keyword evidence="3" id="KW-1185">Reference proteome</keyword>
<evidence type="ECO:0000256" key="1">
    <source>
        <dbReference type="SAM" id="SignalP"/>
    </source>
</evidence>
<evidence type="ECO:0000313" key="3">
    <source>
        <dbReference type="Proteomes" id="UP000244450"/>
    </source>
</evidence>
<keyword evidence="1" id="KW-0732">Signal</keyword>
<protein>
    <submittedName>
        <fullName evidence="2">Uncharacterized protein</fullName>
    </submittedName>
</protein>
<dbReference type="Proteomes" id="UP000244450">
    <property type="component" value="Unassembled WGS sequence"/>
</dbReference>
<gene>
    <name evidence="2" type="ORF">DCC81_10320</name>
</gene>
<dbReference type="EMBL" id="QCYK01000002">
    <property type="protein sequence ID" value="PUZ24730.1"/>
    <property type="molecule type" value="Genomic_DNA"/>
</dbReference>
<proteinExistence type="predicted"/>
<sequence length="264" mass="28763">MQRIYQHLLAAALLAAPMATFAQKADATNGWAAQPYKADGKLDEWKNPLPHYNGDTRLFYDIANDGTNLYIAIASRDEISQYRIINAGLHITINTSGKTKNGPGITFPNIDQDALYDYRHTPQLNYTPSPAEKSAKQKLLFLHTGDLLVNGLKDIKESAIPLNNNYGITAGISNDNTGMLTMEITIPLARLDIPAENADSVLAFNFKINKIDKKEAEKLKAEADKAAQSGGGGGGTPGPGSAYFNYVLGYENGFWTRQGLAKKI</sequence>
<dbReference type="Gene3D" id="2.60.40.1190">
    <property type="match status" value="1"/>
</dbReference>
<evidence type="ECO:0000313" key="2">
    <source>
        <dbReference type="EMBL" id="PUZ24730.1"/>
    </source>
</evidence>
<dbReference type="AlphaFoldDB" id="A0A2T7BEM7"/>
<accession>A0A2T7BEM7</accession>
<feature type="chain" id="PRO_5015427876" evidence="1">
    <location>
        <begin position="23"/>
        <end position="264"/>
    </location>
</feature>
<dbReference type="OrthoDB" id="1523672at2"/>